<dbReference type="PANTHER" id="PTHR11817">
    <property type="entry name" value="PYRUVATE KINASE"/>
    <property type="match status" value="1"/>
</dbReference>
<organism evidence="14 15">
    <name type="scientific">Toxoplasma gondii TgCATBr9</name>
    <dbReference type="NCBI Taxonomy" id="943120"/>
    <lineage>
        <taxon>Eukaryota</taxon>
        <taxon>Sar</taxon>
        <taxon>Alveolata</taxon>
        <taxon>Apicomplexa</taxon>
        <taxon>Conoidasida</taxon>
        <taxon>Coccidia</taxon>
        <taxon>Eucoccidiorida</taxon>
        <taxon>Eimeriorina</taxon>
        <taxon>Sarcocystidae</taxon>
        <taxon>Toxoplasma</taxon>
    </lineage>
</organism>
<dbReference type="GO" id="GO:0004743">
    <property type="term" value="F:pyruvate kinase activity"/>
    <property type="evidence" value="ECO:0007669"/>
    <property type="project" value="UniProtKB-EC"/>
</dbReference>
<dbReference type="GO" id="GO:0030955">
    <property type="term" value="F:potassium ion binding"/>
    <property type="evidence" value="ECO:0007669"/>
    <property type="project" value="InterPro"/>
</dbReference>
<comment type="caution">
    <text evidence="14">The sequence shown here is derived from an EMBL/GenBank/DDBJ whole genome shotgun (WGS) entry which is preliminary data.</text>
</comment>
<dbReference type="GO" id="GO:0005524">
    <property type="term" value="F:ATP binding"/>
    <property type="evidence" value="ECO:0007669"/>
    <property type="project" value="UniProtKB-KW"/>
</dbReference>
<reference evidence="14 15" key="1">
    <citation type="journal article" date="2016" name="Nat. Commun.">
        <title>Local admixture of amplified and diversified secreted pathogenesis determinants shapes mosaic Toxoplasma gondii genomes.</title>
        <authorList>
            <person name="Lorenzi H."/>
            <person name="Khan A."/>
            <person name="Behnke M.S."/>
            <person name="Namasivayam S."/>
            <person name="Swapna L.S."/>
            <person name="Hadjithomas M."/>
            <person name="Karamycheva S."/>
            <person name="Pinney D."/>
            <person name="Brunk B.P."/>
            <person name="Ajioka J.W."/>
            <person name="Ajzenberg D."/>
            <person name="Boothroyd J.C."/>
            <person name="Boyle J.P."/>
            <person name="Darde M.L."/>
            <person name="Diaz-Miranda M.A."/>
            <person name="Dubey J.P."/>
            <person name="Fritz H.M."/>
            <person name="Gennari S.M."/>
            <person name="Gregory B.D."/>
            <person name="Kim K."/>
            <person name="Saeij J.P."/>
            <person name="Su C."/>
            <person name="White M.W."/>
            <person name="Zhu X.Q."/>
            <person name="Howe D.K."/>
            <person name="Rosenthal B.M."/>
            <person name="Grigg M.E."/>
            <person name="Parkinson J."/>
            <person name="Liu L."/>
            <person name="Kissinger J.C."/>
            <person name="Roos D.S."/>
            <person name="Sibley L.D."/>
        </authorList>
    </citation>
    <scope>NUCLEOTIDE SEQUENCE [LARGE SCALE GENOMIC DNA]</scope>
    <source>
        <strain evidence="14 15">TgCATBr9</strain>
    </source>
</reference>
<evidence type="ECO:0000313" key="15">
    <source>
        <dbReference type="Proteomes" id="UP000244488"/>
    </source>
</evidence>
<dbReference type="EMBL" id="AFHV02002650">
    <property type="protein sequence ID" value="PUA85834.1"/>
    <property type="molecule type" value="Genomic_DNA"/>
</dbReference>
<evidence type="ECO:0000256" key="10">
    <source>
        <dbReference type="ARBA" id="ARBA00022842"/>
    </source>
</evidence>
<dbReference type="InterPro" id="IPR001697">
    <property type="entry name" value="Pyr_Knase"/>
</dbReference>
<dbReference type="GO" id="GO:0016301">
    <property type="term" value="F:kinase activity"/>
    <property type="evidence" value="ECO:0007669"/>
    <property type="project" value="UniProtKB-KW"/>
</dbReference>
<keyword evidence="10" id="KW-0460">Magnesium</keyword>
<comment type="similarity">
    <text evidence="3">Belongs to the pyruvate kinase family.</text>
</comment>
<evidence type="ECO:0000313" key="14">
    <source>
        <dbReference type="EMBL" id="PUA85834.1"/>
    </source>
</evidence>
<proteinExistence type="inferred from homology"/>
<keyword evidence="7" id="KW-0547">Nucleotide-binding</keyword>
<name>A0A2T6IKH7_TOXGO</name>
<dbReference type="VEuPathDB" id="ToxoDB:TGBR9_256760A"/>
<dbReference type="AlphaFoldDB" id="A0A2T6IKH7"/>
<evidence type="ECO:0000256" key="7">
    <source>
        <dbReference type="ARBA" id="ARBA00022741"/>
    </source>
</evidence>
<evidence type="ECO:0000256" key="8">
    <source>
        <dbReference type="ARBA" id="ARBA00022777"/>
    </source>
</evidence>
<dbReference type="SUPFAM" id="SSF51621">
    <property type="entry name" value="Phosphoenolpyruvate/pyruvate domain"/>
    <property type="match status" value="1"/>
</dbReference>
<accession>A0A2T6IKH7</accession>
<keyword evidence="5" id="KW-0808">Transferase</keyword>
<dbReference type="Gene3D" id="2.40.33.10">
    <property type="entry name" value="PK beta-barrel domain-like"/>
    <property type="match status" value="1"/>
</dbReference>
<evidence type="ECO:0000259" key="13">
    <source>
        <dbReference type="Pfam" id="PF00224"/>
    </source>
</evidence>
<sequence length="144" mass="15904">MASKQPQTLSAGAVESGRVARLVSASSVMTQQLGKSTNIRMSQILEPRSEEDWTAHRTRIVCTMGPACWNVDTLVKMIDAGMNVCRLNFSHGDHETHARTVQNIQEAMKQRPEARLAILLDTKGPEIRTGFLKVYVQIGNGDIV</sequence>
<dbReference type="PHI-base" id="PHI:9351"/>
<dbReference type="Pfam" id="PF00224">
    <property type="entry name" value="PK"/>
    <property type="match status" value="1"/>
</dbReference>
<evidence type="ECO:0000256" key="2">
    <source>
        <dbReference type="ARBA" id="ARBA00004997"/>
    </source>
</evidence>
<evidence type="ECO:0000256" key="4">
    <source>
        <dbReference type="ARBA" id="ARBA00012142"/>
    </source>
</evidence>
<evidence type="ECO:0000256" key="3">
    <source>
        <dbReference type="ARBA" id="ARBA00008663"/>
    </source>
</evidence>
<dbReference type="GO" id="GO:0000287">
    <property type="term" value="F:magnesium ion binding"/>
    <property type="evidence" value="ECO:0007669"/>
    <property type="project" value="InterPro"/>
</dbReference>
<dbReference type="UniPathway" id="UPA00109">
    <property type="reaction ID" value="UER00188"/>
</dbReference>
<evidence type="ECO:0000256" key="1">
    <source>
        <dbReference type="ARBA" id="ARBA00001958"/>
    </source>
</evidence>
<protein>
    <recommendedName>
        <fullName evidence="4">pyruvate kinase</fullName>
        <ecNumber evidence="4">2.7.1.40</ecNumber>
    </recommendedName>
</protein>
<dbReference type="InterPro" id="IPR040442">
    <property type="entry name" value="Pyrv_kinase-like_dom_sf"/>
</dbReference>
<keyword evidence="11" id="KW-0324">Glycolysis</keyword>
<evidence type="ECO:0000256" key="9">
    <source>
        <dbReference type="ARBA" id="ARBA00022840"/>
    </source>
</evidence>
<keyword evidence="8 14" id="KW-0418">Kinase</keyword>
<evidence type="ECO:0000256" key="6">
    <source>
        <dbReference type="ARBA" id="ARBA00022723"/>
    </source>
</evidence>
<gene>
    <name evidence="14" type="ORF">TGBR9_256760A</name>
</gene>
<dbReference type="Proteomes" id="UP000244488">
    <property type="component" value="Unassembled WGS sequence"/>
</dbReference>
<comment type="pathway">
    <text evidence="2">Carbohydrate degradation; glycolysis; pyruvate from D-glyceraldehyde 3-phosphate: step 5/5.</text>
</comment>
<feature type="domain" description="Pyruvate kinase barrel" evidence="13">
    <location>
        <begin position="56"/>
        <end position="133"/>
    </location>
</feature>
<keyword evidence="6" id="KW-0479">Metal-binding</keyword>
<keyword evidence="12 14" id="KW-0670">Pyruvate</keyword>
<dbReference type="InterPro" id="IPR015813">
    <property type="entry name" value="Pyrv/PenolPyrv_kinase-like_dom"/>
</dbReference>
<evidence type="ECO:0000256" key="11">
    <source>
        <dbReference type="ARBA" id="ARBA00023152"/>
    </source>
</evidence>
<dbReference type="InterPro" id="IPR015806">
    <property type="entry name" value="Pyrv_Knase_insert_dom_sf"/>
</dbReference>
<dbReference type="Gene3D" id="3.20.20.60">
    <property type="entry name" value="Phosphoenolpyruvate-binding domains"/>
    <property type="match status" value="1"/>
</dbReference>
<dbReference type="EC" id="2.7.1.40" evidence="4"/>
<dbReference type="InterPro" id="IPR015793">
    <property type="entry name" value="Pyrv_Knase_brl"/>
</dbReference>
<comment type="cofactor">
    <cofactor evidence="1">
        <name>K(+)</name>
        <dbReference type="ChEBI" id="CHEBI:29103"/>
    </cofactor>
</comment>
<evidence type="ECO:0000256" key="12">
    <source>
        <dbReference type="ARBA" id="ARBA00023317"/>
    </source>
</evidence>
<evidence type="ECO:0000256" key="5">
    <source>
        <dbReference type="ARBA" id="ARBA00022679"/>
    </source>
</evidence>
<keyword evidence="9" id="KW-0067">ATP-binding</keyword>